<protein>
    <submittedName>
        <fullName evidence="2">Uncharacterized protein</fullName>
    </submittedName>
</protein>
<evidence type="ECO:0000313" key="2">
    <source>
        <dbReference type="EMBL" id="SIN68796.1"/>
    </source>
</evidence>
<feature type="transmembrane region" description="Helical" evidence="1">
    <location>
        <begin position="41"/>
        <end position="63"/>
    </location>
</feature>
<dbReference type="Proteomes" id="UP000184699">
    <property type="component" value="Unassembled WGS sequence"/>
</dbReference>
<evidence type="ECO:0000256" key="1">
    <source>
        <dbReference type="SAM" id="Phobius"/>
    </source>
</evidence>
<organism evidence="2 3">
    <name type="scientific">Agromyces cerinus subsp. cerinus</name>
    <dbReference type="NCBI Taxonomy" id="232089"/>
    <lineage>
        <taxon>Bacteria</taxon>
        <taxon>Bacillati</taxon>
        <taxon>Actinomycetota</taxon>
        <taxon>Actinomycetes</taxon>
        <taxon>Micrococcales</taxon>
        <taxon>Microbacteriaceae</taxon>
        <taxon>Agromyces</taxon>
    </lineage>
</organism>
<accession>A0A1N6DDI6</accession>
<keyword evidence="1" id="KW-1133">Transmembrane helix</keyword>
<evidence type="ECO:0000313" key="3">
    <source>
        <dbReference type="Proteomes" id="UP000184699"/>
    </source>
</evidence>
<keyword evidence="1" id="KW-0812">Transmembrane</keyword>
<dbReference type="STRING" id="232089.SAMN05443544_0055"/>
<dbReference type="RefSeq" id="WP_074258418.1">
    <property type="nucleotide sequence ID" value="NZ_FSRJ01000001.1"/>
</dbReference>
<sequence length="163" mass="17950">MGRAPAFRIVRWELKVLYIVVAWIVAYAFTDLLRALGTPAVALEVVNTLVNLAAFAFAVRIFRGQDEPIDPPRAWWRMTAWPTLSRRLGILFAVFAASGLIFIVLEVAGVDVGTAAVPYGVTGSITMTLQFALLAFLYLNSAVRMARLGIAKPQHLHPTIRLT</sequence>
<proteinExistence type="predicted"/>
<keyword evidence="3" id="KW-1185">Reference proteome</keyword>
<name>A0A1N6DDI6_9MICO</name>
<dbReference type="EMBL" id="FSRJ01000001">
    <property type="protein sequence ID" value="SIN68796.1"/>
    <property type="molecule type" value="Genomic_DNA"/>
</dbReference>
<gene>
    <name evidence="2" type="ORF">SAMN05443544_0055</name>
</gene>
<feature type="transmembrane region" description="Helical" evidence="1">
    <location>
        <begin position="12"/>
        <end position="29"/>
    </location>
</feature>
<dbReference type="AlphaFoldDB" id="A0A1N6DDI6"/>
<feature type="transmembrane region" description="Helical" evidence="1">
    <location>
        <begin position="84"/>
        <end position="105"/>
    </location>
</feature>
<reference evidence="3" key="1">
    <citation type="submission" date="2016-11" db="EMBL/GenBank/DDBJ databases">
        <authorList>
            <person name="Varghese N."/>
            <person name="Submissions S."/>
        </authorList>
    </citation>
    <scope>NUCLEOTIDE SEQUENCE [LARGE SCALE GENOMIC DNA]</scope>
    <source>
        <strain evidence="3">DSM 8595</strain>
    </source>
</reference>
<dbReference type="OrthoDB" id="5122773at2"/>
<feature type="transmembrane region" description="Helical" evidence="1">
    <location>
        <begin position="117"/>
        <end position="139"/>
    </location>
</feature>
<keyword evidence="1" id="KW-0472">Membrane</keyword>